<evidence type="ECO:0000256" key="5">
    <source>
        <dbReference type="PROSITE-ProRule" id="PRU10141"/>
    </source>
</evidence>
<dbReference type="PROSITE" id="PS50011">
    <property type="entry name" value="PROTEIN_KINASE_DOM"/>
    <property type="match status" value="1"/>
</dbReference>
<gene>
    <name evidence="7" type="ORF">J5Y10_13375</name>
</gene>
<comment type="caution">
    <text evidence="7">The sequence shown here is derived from an EMBL/GenBank/DDBJ whole genome shotgun (WGS) entry which is preliminary data.</text>
</comment>
<keyword evidence="2 5" id="KW-0547">Nucleotide-binding</keyword>
<dbReference type="InterPro" id="IPR017441">
    <property type="entry name" value="Protein_kinase_ATP_BS"/>
</dbReference>
<dbReference type="PROSITE" id="PS00108">
    <property type="entry name" value="PROTEIN_KINASE_ST"/>
    <property type="match status" value="1"/>
</dbReference>
<organism evidence="7 8">
    <name type="scientific">Roseomonas indoligenes</name>
    <dbReference type="NCBI Taxonomy" id="2820811"/>
    <lineage>
        <taxon>Bacteria</taxon>
        <taxon>Pseudomonadati</taxon>
        <taxon>Pseudomonadota</taxon>
        <taxon>Alphaproteobacteria</taxon>
        <taxon>Acetobacterales</taxon>
        <taxon>Roseomonadaceae</taxon>
        <taxon>Roseomonas</taxon>
    </lineage>
</organism>
<dbReference type="PANTHER" id="PTHR43289">
    <property type="entry name" value="MITOGEN-ACTIVATED PROTEIN KINASE KINASE KINASE 20-RELATED"/>
    <property type="match status" value="1"/>
</dbReference>
<reference evidence="7" key="1">
    <citation type="submission" date="2021-03" db="EMBL/GenBank/DDBJ databases">
        <authorList>
            <person name="So Y."/>
        </authorList>
    </citation>
    <scope>NUCLEOTIDE SEQUENCE</scope>
    <source>
        <strain evidence="7">SG15</strain>
    </source>
</reference>
<dbReference type="RefSeq" id="WP_209374317.1">
    <property type="nucleotide sequence ID" value="NZ_JAGIZA010000007.1"/>
</dbReference>
<dbReference type="AlphaFoldDB" id="A0A940MYZ8"/>
<keyword evidence="7" id="KW-0723">Serine/threonine-protein kinase</keyword>
<evidence type="ECO:0000313" key="7">
    <source>
        <dbReference type="EMBL" id="MBP0493772.1"/>
    </source>
</evidence>
<dbReference type="InterPro" id="IPR008271">
    <property type="entry name" value="Ser/Thr_kinase_AS"/>
</dbReference>
<dbReference type="Gene3D" id="3.30.200.20">
    <property type="entry name" value="Phosphorylase Kinase, domain 1"/>
    <property type="match status" value="1"/>
</dbReference>
<protein>
    <submittedName>
        <fullName evidence="7">Serine/threonine protein kinase</fullName>
    </submittedName>
</protein>
<dbReference type="GO" id="GO:0005524">
    <property type="term" value="F:ATP binding"/>
    <property type="evidence" value="ECO:0007669"/>
    <property type="project" value="UniProtKB-UniRule"/>
</dbReference>
<accession>A0A940MYZ8</accession>
<keyword evidence="3 7" id="KW-0418">Kinase</keyword>
<dbReference type="InterPro" id="IPR011009">
    <property type="entry name" value="Kinase-like_dom_sf"/>
</dbReference>
<evidence type="ECO:0000256" key="1">
    <source>
        <dbReference type="ARBA" id="ARBA00022679"/>
    </source>
</evidence>
<feature type="binding site" evidence="5">
    <location>
        <position position="246"/>
    </location>
    <ligand>
        <name>ATP</name>
        <dbReference type="ChEBI" id="CHEBI:30616"/>
    </ligand>
</feature>
<evidence type="ECO:0000256" key="4">
    <source>
        <dbReference type="ARBA" id="ARBA00022840"/>
    </source>
</evidence>
<evidence type="ECO:0000256" key="2">
    <source>
        <dbReference type="ARBA" id="ARBA00022741"/>
    </source>
</evidence>
<keyword evidence="1" id="KW-0808">Transferase</keyword>
<feature type="domain" description="Protein kinase" evidence="6">
    <location>
        <begin position="217"/>
        <end position="480"/>
    </location>
</feature>
<dbReference type="SUPFAM" id="SSF56112">
    <property type="entry name" value="Protein kinase-like (PK-like)"/>
    <property type="match status" value="1"/>
</dbReference>
<evidence type="ECO:0000259" key="6">
    <source>
        <dbReference type="PROSITE" id="PS50011"/>
    </source>
</evidence>
<keyword evidence="8" id="KW-1185">Reference proteome</keyword>
<dbReference type="PROSITE" id="PS00107">
    <property type="entry name" value="PROTEIN_KINASE_ATP"/>
    <property type="match status" value="1"/>
</dbReference>
<dbReference type="EMBL" id="JAGIZA010000007">
    <property type="protein sequence ID" value="MBP0493772.1"/>
    <property type="molecule type" value="Genomic_DNA"/>
</dbReference>
<dbReference type="InterPro" id="IPR000719">
    <property type="entry name" value="Prot_kinase_dom"/>
</dbReference>
<dbReference type="GO" id="GO:0004674">
    <property type="term" value="F:protein serine/threonine kinase activity"/>
    <property type="evidence" value="ECO:0007669"/>
    <property type="project" value="UniProtKB-KW"/>
</dbReference>
<evidence type="ECO:0000256" key="3">
    <source>
        <dbReference type="ARBA" id="ARBA00022777"/>
    </source>
</evidence>
<dbReference type="SMART" id="SM00220">
    <property type="entry name" value="S_TKc"/>
    <property type="match status" value="1"/>
</dbReference>
<name>A0A940MYZ8_9PROT</name>
<evidence type="ECO:0000313" key="8">
    <source>
        <dbReference type="Proteomes" id="UP000677537"/>
    </source>
</evidence>
<dbReference type="CDD" id="cd14014">
    <property type="entry name" value="STKc_PknB_like"/>
    <property type="match status" value="1"/>
</dbReference>
<dbReference type="Gene3D" id="1.10.510.10">
    <property type="entry name" value="Transferase(Phosphotransferase) domain 1"/>
    <property type="match status" value="1"/>
</dbReference>
<dbReference type="Proteomes" id="UP000677537">
    <property type="component" value="Unassembled WGS sequence"/>
</dbReference>
<keyword evidence="4 5" id="KW-0067">ATP-binding</keyword>
<sequence length="515" mass="54864">MLRAIGKRLEAGRHASREGPHATDIARLDELVERMAQLRGCLVSLLGDALVPALPPHPGAAAATRDGADAAEAALAVAESYAGDANRRRARGVTLMMSGDLSALDRVAAFRDEAMACASAGLQEWQRAVAMLAGTPPEGVPAPPEPPPLAIAAVEAEEAEDATVRPPVRSPEPILPAALPTPAVRQDEGTAIPSGLRRILSNDFRFGEDRLVLAGRYELRDLIGRGSFGIVLEAFDQALGRLVAVKVMDIPQGDAPETLELHERFRREARAVGRLSHPGIVPVYDFGEGSDTAWIVMELVIGETLQAVLRRDGAVSPPEATRIAIELLDALAFAHGRGIVHRDVKAANVLLAATTDHDHGAVRLVDFGVARLGDSQATVFGEMIGTLSTMSPEQVRGEAVDHRADLWAVGVVLYQMLTGTRPFGGEAAAVMNAILTRDPEPPSRHLAAVPVAYDAVIQRALAKSPDQRFSDAAEFIMALRKAGSPPPEEPARPSAFLFPGGHLARTLQRRFARTP</sequence>
<dbReference type="PANTHER" id="PTHR43289:SF6">
    <property type="entry name" value="SERINE_THREONINE-PROTEIN KINASE NEKL-3"/>
    <property type="match status" value="1"/>
</dbReference>
<proteinExistence type="predicted"/>
<dbReference type="Pfam" id="PF00069">
    <property type="entry name" value="Pkinase"/>
    <property type="match status" value="1"/>
</dbReference>